<organism evidence="1">
    <name type="scientific">uncultured prokaryote</name>
    <dbReference type="NCBI Taxonomy" id="198431"/>
    <lineage>
        <taxon>unclassified sequences</taxon>
        <taxon>environmental samples</taxon>
    </lineage>
</organism>
<proteinExistence type="predicted"/>
<reference evidence="1" key="2">
    <citation type="submission" date="2015-07" db="EMBL/GenBank/DDBJ databases">
        <title>Plasmids, circular viruses and viroids from rat gut.</title>
        <authorList>
            <person name="Jorgensen T.J."/>
            <person name="Hansen M.A."/>
            <person name="Xu Z."/>
            <person name="Tabak M.A."/>
            <person name="Sorensen S.J."/>
            <person name="Hansen L.H."/>
        </authorList>
    </citation>
    <scope>NUCLEOTIDE SEQUENCE</scope>
    <source>
        <strain evidence="1">RGFK0907</strain>
    </source>
</reference>
<reference evidence="1" key="1">
    <citation type="submission" date="2015-06" db="EMBL/GenBank/DDBJ databases">
        <authorList>
            <person name="Joergensen T."/>
        </authorList>
    </citation>
    <scope>NUCLEOTIDE SEQUENCE</scope>
    <source>
        <strain evidence="1">RGFK0907</strain>
    </source>
</reference>
<protein>
    <submittedName>
        <fullName evidence="1">Uncharacterized protein</fullName>
    </submittedName>
</protein>
<dbReference type="EMBL" id="LN853507">
    <property type="protein sequence ID" value="CRY96074.1"/>
    <property type="molecule type" value="Genomic_DNA"/>
</dbReference>
<name>A0A0H5Q3U4_9ZZZZ</name>
<evidence type="ECO:0000313" key="1">
    <source>
        <dbReference type="EMBL" id="CRY96074.1"/>
    </source>
</evidence>
<dbReference type="AlphaFoldDB" id="A0A0H5Q3U4"/>
<sequence length="215" mass="22026">MAFNKVEIKGTLASGDVWSINPCFAGGAVGSVTAYEALLDWATAVVALNAGDIFPTEVLDIMSTAVTITSVRIGAYTADGELVQAAEVNATDLPTGSSTPTNPGQSALVVSLLSGRPGRSYNGRLFLPCLAPALNTLTLRIGGSVARDVAAGMAAWLTDVADASGETGAYGPVIVSHKLGTSVGVSSVRVGDVVDTQRRRRDAVKENYSTAPIAN</sequence>
<accession>A0A0H5Q3U4</accession>